<feature type="transmembrane region" description="Helical" evidence="1">
    <location>
        <begin position="48"/>
        <end position="66"/>
    </location>
</feature>
<dbReference type="EMBL" id="JAATJM010000001">
    <property type="protein sequence ID" value="NJC40410.1"/>
    <property type="molecule type" value="Genomic_DNA"/>
</dbReference>
<dbReference type="Proteomes" id="UP000587415">
    <property type="component" value="Unassembled WGS sequence"/>
</dbReference>
<keyword evidence="1" id="KW-0812">Transmembrane</keyword>
<feature type="transmembrane region" description="Helical" evidence="1">
    <location>
        <begin position="17"/>
        <end position="36"/>
    </location>
</feature>
<evidence type="ECO:0000313" key="2">
    <source>
        <dbReference type="EMBL" id="NJC40410.1"/>
    </source>
</evidence>
<evidence type="ECO:0000313" key="3">
    <source>
        <dbReference type="Proteomes" id="UP000587415"/>
    </source>
</evidence>
<sequence length="98" mass="10854">MNVTNQDLDQLWKVLRMMGWGAVALIMLAPVVAMRFTEEVNWTTTDFVFAGVLLIGGGALIELVAWRVRNPVIRIGFALFVIAIVGLIWVEAAVGIFH</sequence>
<proteinExistence type="predicted"/>
<organism evidence="2 3">
    <name type="scientific">Brevundimonas alba</name>
    <dbReference type="NCBI Taxonomy" id="74314"/>
    <lineage>
        <taxon>Bacteria</taxon>
        <taxon>Pseudomonadati</taxon>
        <taxon>Pseudomonadota</taxon>
        <taxon>Alphaproteobacteria</taxon>
        <taxon>Caulobacterales</taxon>
        <taxon>Caulobacteraceae</taxon>
        <taxon>Brevundimonas</taxon>
    </lineage>
</organism>
<keyword evidence="1" id="KW-1133">Transmembrane helix</keyword>
<feature type="transmembrane region" description="Helical" evidence="1">
    <location>
        <begin position="72"/>
        <end position="97"/>
    </location>
</feature>
<protein>
    <submittedName>
        <fullName evidence="2">Uncharacterized protein</fullName>
    </submittedName>
</protein>
<reference evidence="2 3" key="1">
    <citation type="submission" date="2020-03" db="EMBL/GenBank/DDBJ databases">
        <title>Genomic Encyclopedia of Type Strains, Phase IV (KMG-IV): sequencing the most valuable type-strain genomes for metagenomic binning, comparative biology and taxonomic classification.</title>
        <authorList>
            <person name="Goeker M."/>
        </authorList>
    </citation>
    <scope>NUCLEOTIDE SEQUENCE [LARGE SCALE GENOMIC DNA]</scope>
    <source>
        <strain evidence="2 3">DSM 4736</strain>
    </source>
</reference>
<name>A0A7X5YI52_9CAUL</name>
<gene>
    <name evidence="2" type="ORF">GGQ87_000668</name>
</gene>
<evidence type="ECO:0000256" key="1">
    <source>
        <dbReference type="SAM" id="Phobius"/>
    </source>
</evidence>
<keyword evidence="3" id="KW-1185">Reference proteome</keyword>
<dbReference type="AlphaFoldDB" id="A0A7X5YI52"/>
<keyword evidence="1" id="KW-0472">Membrane</keyword>
<comment type="caution">
    <text evidence="2">The sequence shown here is derived from an EMBL/GenBank/DDBJ whole genome shotgun (WGS) entry which is preliminary data.</text>
</comment>
<accession>A0A7X5YI52</accession>